<protein>
    <submittedName>
        <fullName evidence="1">Uncharacterized protein</fullName>
    </submittedName>
</protein>
<proteinExistence type="predicted"/>
<organism evidence="1">
    <name type="scientific">uncultured Caudovirales phage</name>
    <dbReference type="NCBI Taxonomy" id="2100421"/>
    <lineage>
        <taxon>Viruses</taxon>
        <taxon>Duplodnaviria</taxon>
        <taxon>Heunggongvirae</taxon>
        <taxon>Uroviricota</taxon>
        <taxon>Caudoviricetes</taxon>
        <taxon>Peduoviridae</taxon>
        <taxon>Maltschvirus</taxon>
        <taxon>Maltschvirus maltsch</taxon>
    </lineage>
</organism>
<evidence type="ECO:0000313" key="1">
    <source>
        <dbReference type="EMBL" id="CAB4196890.1"/>
    </source>
</evidence>
<gene>
    <name evidence="1" type="ORF">UFOVP1290_410</name>
</gene>
<dbReference type="EMBL" id="LR797252">
    <property type="protein sequence ID" value="CAB4196890.1"/>
    <property type="molecule type" value="Genomic_DNA"/>
</dbReference>
<reference evidence="1" key="1">
    <citation type="submission" date="2020-05" db="EMBL/GenBank/DDBJ databases">
        <authorList>
            <person name="Chiriac C."/>
            <person name="Salcher M."/>
            <person name="Ghai R."/>
            <person name="Kavagutti S V."/>
        </authorList>
    </citation>
    <scope>NUCLEOTIDE SEQUENCE</scope>
</reference>
<accession>A0A6J5RHC9</accession>
<sequence length="120" mass="13456">MNNELAKKILEKLSLKDLYNEIKDNDNMIYALGKILVLKKKVTFCKFIRLLIEESIQSKDKDMIEFFKEEIINMDGTENLSVNHATKRKVAESVKPIVTSVSNNSCGSIGASSGRLSPSC</sequence>
<name>A0A6J5RHC9_9CAUD</name>